<dbReference type="EMBL" id="BGZK01003132">
    <property type="protein sequence ID" value="GBP98384.1"/>
    <property type="molecule type" value="Genomic_DNA"/>
</dbReference>
<sequence>MVVHHIASLQLSKKHGPHSRVRSSNSHGNSLDICSAITTVSTAAFAVPVMDKHLKAQKCEKLSESIITKENDSESATKISCDNDSFVTAFSKIALKSATPASLRVQKQHESITQSFVKSGASGLKTRWLVSLIVTAAVLHTLSGQRILGLGASPEVQNRMVVDIAGERPAADFLVTKSL</sequence>
<organism evidence="2 3">
    <name type="scientific">Eumeta variegata</name>
    <name type="common">Bagworm moth</name>
    <name type="synonym">Eumeta japonica</name>
    <dbReference type="NCBI Taxonomy" id="151549"/>
    <lineage>
        <taxon>Eukaryota</taxon>
        <taxon>Metazoa</taxon>
        <taxon>Ecdysozoa</taxon>
        <taxon>Arthropoda</taxon>
        <taxon>Hexapoda</taxon>
        <taxon>Insecta</taxon>
        <taxon>Pterygota</taxon>
        <taxon>Neoptera</taxon>
        <taxon>Endopterygota</taxon>
        <taxon>Lepidoptera</taxon>
        <taxon>Glossata</taxon>
        <taxon>Ditrysia</taxon>
        <taxon>Tineoidea</taxon>
        <taxon>Psychidae</taxon>
        <taxon>Oiketicinae</taxon>
        <taxon>Eumeta</taxon>
    </lineage>
</organism>
<evidence type="ECO:0000313" key="3">
    <source>
        <dbReference type="Proteomes" id="UP000299102"/>
    </source>
</evidence>
<gene>
    <name evidence="2" type="ORF">EVAR_100884_1</name>
</gene>
<accession>A0A4C2AH46</accession>
<keyword evidence="3" id="KW-1185">Reference proteome</keyword>
<comment type="caution">
    <text evidence="2">The sequence shown here is derived from an EMBL/GenBank/DDBJ whole genome shotgun (WGS) entry which is preliminary data.</text>
</comment>
<proteinExistence type="predicted"/>
<feature type="region of interest" description="Disordered" evidence="1">
    <location>
        <begin position="9"/>
        <end position="28"/>
    </location>
</feature>
<feature type="compositionally biased region" description="Basic residues" evidence="1">
    <location>
        <begin position="12"/>
        <end position="21"/>
    </location>
</feature>
<evidence type="ECO:0000256" key="1">
    <source>
        <dbReference type="SAM" id="MobiDB-lite"/>
    </source>
</evidence>
<protein>
    <submittedName>
        <fullName evidence="2">Uncharacterized protein</fullName>
    </submittedName>
</protein>
<name>A0A4C2AH46_EUMVA</name>
<evidence type="ECO:0000313" key="2">
    <source>
        <dbReference type="EMBL" id="GBP98384.1"/>
    </source>
</evidence>
<dbReference type="Proteomes" id="UP000299102">
    <property type="component" value="Unassembled WGS sequence"/>
</dbReference>
<dbReference type="AlphaFoldDB" id="A0A4C2AH46"/>
<reference evidence="2 3" key="1">
    <citation type="journal article" date="2019" name="Commun. Biol.">
        <title>The bagworm genome reveals a unique fibroin gene that provides high tensile strength.</title>
        <authorList>
            <person name="Kono N."/>
            <person name="Nakamura H."/>
            <person name="Ohtoshi R."/>
            <person name="Tomita M."/>
            <person name="Numata K."/>
            <person name="Arakawa K."/>
        </authorList>
    </citation>
    <scope>NUCLEOTIDE SEQUENCE [LARGE SCALE GENOMIC DNA]</scope>
</reference>